<evidence type="ECO:0000256" key="1">
    <source>
        <dbReference type="ARBA" id="ARBA00001974"/>
    </source>
</evidence>
<dbReference type="PANTHER" id="PTHR46028">
    <property type="entry name" value="KYNURENINE 3-MONOOXYGENASE"/>
    <property type="match status" value="1"/>
</dbReference>
<gene>
    <name evidence="11" type="ORF">C7M84_010871</name>
</gene>
<keyword evidence="5 9" id="KW-0521">NADP</keyword>
<keyword evidence="2 9" id="KW-0285">Flavoprotein</keyword>
<evidence type="ECO:0000256" key="3">
    <source>
        <dbReference type="ARBA" id="ARBA00022642"/>
    </source>
</evidence>
<dbReference type="GO" id="GO:0006569">
    <property type="term" value="P:L-tryptophan catabolic process"/>
    <property type="evidence" value="ECO:0007669"/>
    <property type="project" value="UniProtKB-UniRule"/>
</dbReference>
<dbReference type="STRING" id="6689.A0A3R7QL23"/>
<comment type="function">
    <text evidence="9">Catalyzes the hydroxylation of L-kynurenine (L-Kyn) to form 3-hydroxy-L-kynurenine (L-3OHKyn). Required for synthesis of quinolinic acid.</text>
</comment>
<dbReference type="GO" id="GO:0004502">
    <property type="term" value="F:kynurenine 3-monooxygenase activity"/>
    <property type="evidence" value="ECO:0007669"/>
    <property type="project" value="UniProtKB-UniRule"/>
</dbReference>
<dbReference type="PRINTS" id="PR00420">
    <property type="entry name" value="RNGMNOXGNASE"/>
</dbReference>
<keyword evidence="6 9" id="KW-0560">Oxidoreductase</keyword>
<dbReference type="UniPathway" id="UPA00253">
    <property type="reaction ID" value="UER00328"/>
</dbReference>
<name>A0A3R7QL23_PENVA</name>
<feature type="domain" description="FAD-binding" evidence="10">
    <location>
        <begin position="9"/>
        <end position="372"/>
    </location>
</feature>
<evidence type="ECO:0000313" key="12">
    <source>
        <dbReference type="Proteomes" id="UP000283509"/>
    </source>
</evidence>
<dbReference type="Pfam" id="PF01494">
    <property type="entry name" value="FAD_binding_3"/>
    <property type="match status" value="1"/>
</dbReference>
<dbReference type="PANTHER" id="PTHR46028:SF2">
    <property type="entry name" value="KYNURENINE 3-MONOOXYGENASE"/>
    <property type="match status" value="1"/>
</dbReference>
<comment type="caution">
    <text evidence="11">The sequence shown here is derived from an EMBL/GenBank/DDBJ whole genome shotgun (WGS) entry which is preliminary data.</text>
</comment>
<evidence type="ECO:0000256" key="7">
    <source>
        <dbReference type="ARBA" id="ARBA00023033"/>
    </source>
</evidence>
<keyword evidence="9" id="KW-0472">Membrane</keyword>
<reference evidence="11 12" key="1">
    <citation type="submission" date="2018-04" db="EMBL/GenBank/DDBJ databases">
        <authorList>
            <person name="Zhang X."/>
            <person name="Yuan J."/>
            <person name="Li F."/>
            <person name="Xiang J."/>
        </authorList>
    </citation>
    <scope>NUCLEOTIDE SEQUENCE [LARGE SCALE GENOMIC DNA]</scope>
    <source>
        <tissue evidence="11">Muscle</tissue>
    </source>
</reference>
<dbReference type="InterPro" id="IPR036188">
    <property type="entry name" value="FAD/NAD-bd_sf"/>
</dbReference>
<keyword evidence="9" id="KW-0496">Mitochondrion</keyword>
<comment type="cofactor">
    <cofactor evidence="1 9">
        <name>FAD</name>
        <dbReference type="ChEBI" id="CHEBI:57692"/>
    </cofactor>
</comment>
<dbReference type="InterPro" id="IPR027545">
    <property type="entry name" value="Kynurenine_monooxygenase"/>
</dbReference>
<dbReference type="EMBL" id="QCYY01002380">
    <property type="protein sequence ID" value="ROT70852.1"/>
    <property type="molecule type" value="Genomic_DNA"/>
</dbReference>
<dbReference type="Gene3D" id="3.50.50.60">
    <property type="entry name" value="FAD/NAD(P)-binding domain"/>
    <property type="match status" value="2"/>
</dbReference>
<keyword evidence="3 9" id="KW-0662">Pyridine nucleotide biosynthesis</keyword>
<accession>A0A3R7QL23</accession>
<evidence type="ECO:0000256" key="4">
    <source>
        <dbReference type="ARBA" id="ARBA00022827"/>
    </source>
</evidence>
<evidence type="ECO:0000256" key="9">
    <source>
        <dbReference type="HAMAP-Rule" id="MF_03018"/>
    </source>
</evidence>
<evidence type="ECO:0000259" key="10">
    <source>
        <dbReference type="Pfam" id="PF01494"/>
    </source>
</evidence>
<dbReference type="InterPro" id="IPR002938">
    <property type="entry name" value="FAD-bd"/>
</dbReference>
<evidence type="ECO:0000256" key="2">
    <source>
        <dbReference type="ARBA" id="ARBA00022630"/>
    </source>
</evidence>
<dbReference type="GO" id="GO:0071949">
    <property type="term" value="F:FAD binding"/>
    <property type="evidence" value="ECO:0007669"/>
    <property type="project" value="InterPro"/>
</dbReference>
<dbReference type="GO" id="GO:0019805">
    <property type="term" value="P:quinolinate biosynthetic process"/>
    <property type="evidence" value="ECO:0007669"/>
    <property type="project" value="UniProtKB-UniRule"/>
</dbReference>
<dbReference type="GO" id="GO:0043420">
    <property type="term" value="P:anthranilate metabolic process"/>
    <property type="evidence" value="ECO:0007669"/>
    <property type="project" value="UniProtKB-UniRule"/>
</dbReference>
<organism evidence="11 12">
    <name type="scientific">Penaeus vannamei</name>
    <name type="common">Whiteleg shrimp</name>
    <name type="synonym">Litopenaeus vannamei</name>
    <dbReference type="NCBI Taxonomy" id="6689"/>
    <lineage>
        <taxon>Eukaryota</taxon>
        <taxon>Metazoa</taxon>
        <taxon>Ecdysozoa</taxon>
        <taxon>Arthropoda</taxon>
        <taxon>Crustacea</taxon>
        <taxon>Multicrustacea</taxon>
        <taxon>Malacostraca</taxon>
        <taxon>Eumalacostraca</taxon>
        <taxon>Eucarida</taxon>
        <taxon>Decapoda</taxon>
        <taxon>Dendrobranchiata</taxon>
        <taxon>Penaeoidea</taxon>
        <taxon>Penaeidae</taxon>
        <taxon>Penaeus</taxon>
    </lineage>
</organism>
<keyword evidence="7 9" id="KW-0503">Monooxygenase</keyword>
<evidence type="ECO:0000256" key="5">
    <source>
        <dbReference type="ARBA" id="ARBA00022857"/>
    </source>
</evidence>
<comment type="pathway">
    <text evidence="9">Cofactor biosynthesis; NAD(+) biosynthesis; quinolinate from L-kynurenine: step 1/3.</text>
</comment>
<dbReference type="GO" id="GO:0070189">
    <property type="term" value="P:kynurenine metabolic process"/>
    <property type="evidence" value="ECO:0007669"/>
    <property type="project" value="TreeGrafter"/>
</dbReference>
<keyword evidence="12" id="KW-1185">Reference proteome</keyword>
<dbReference type="GO" id="GO:0005741">
    <property type="term" value="C:mitochondrial outer membrane"/>
    <property type="evidence" value="ECO:0007669"/>
    <property type="project" value="TreeGrafter"/>
</dbReference>
<sequence length="526" mass="59949">MKQSTSNKKVAVVGAGLVGSLEACYLAKRGYDVHLYEYRDDIRNMEHVPGRSINLAMSIRGRTGLKAVGVEEKIIREHGIPMYARMIHNRDGSTKAIPYNKDGKVGVRGSKRFVPPTPFLPSQGPYIDLVPNPKNNQRHLRAVRSAIYSVGRRFVNDWVLLTRAEEFPMSPFHFHHKLLTADLERGKMTFLDTMSQDEVTVDADLMIGCDGAYSNMRKQMMKRPMFNYRQQYIPHGYMELCIPPGSDGNFQMPPNYLHIWPRGQYMMIALPNQDKSWTVTLFMPFGIFNSLDTPEVLLDFFKTNYPDAITLIGREKLIHDFFANKALPMISVKCSPYHVGSTSLLMGDAAHAMVPFYGQGMNCGMEDCVFLKEIMDKYESDERRCCPRTPSTGTQTRRRSWTSPCTTTSRLVGWCVSIVVSVMRDLVNSKLFLLRKKWDDLLSRLLPRTWVPLYTMVTFSRERYHLCIAKKRWQDEMIGKLVKVSAVAGVILGFFAAKTQAAHAFSHSLVTHLNSITTKTLDIAMR</sequence>
<comment type="similarity">
    <text evidence="9">Belongs to the aromatic-ring hydroxylase family. KMO subfamily.</text>
</comment>
<evidence type="ECO:0000256" key="6">
    <source>
        <dbReference type="ARBA" id="ARBA00023002"/>
    </source>
</evidence>
<dbReference type="GO" id="GO:0034354">
    <property type="term" value="P:'de novo' NAD+ biosynthetic process from L-tryptophan"/>
    <property type="evidence" value="ECO:0007669"/>
    <property type="project" value="UniProtKB-UniRule"/>
</dbReference>
<dbReference type="Proteomes" id="UP000283509">
    <property type="component" value="Unassembled WGS sequence"/>
</dbReference>
<dbReference type="HAMAP" id="MF_01971">
    <property type="entry name" value="Kynurenine_monooxygenase"/>
    <property type="match status" value="1"/>
</dbReference>
<dbReference type="AlphaFoldDB" id="A0A3R7QL23"/>
<dbReference type="OrthoDB" id="10053569at2759"/>
<evidence type="ECO:0000313" key="11">
    <source>
        <dbReference type="EMBL" id="ROT70852.1"/>
    </source>
</evidence>
<keyword evidence="4 9" id="KW-0274">FAD</keyword>
<protein>
    <recommendedName>
        <fullName evidence="9">Kynurenine 3-monooxygenase</fullName>
        <ecNumber evidence="9">1.14.13.9</ecNumber>
    </recommendedName>
    <alternativeName>
        <fullName evidence="9">Kynurenine 3-hydroxylase</fullName>
    </alternativeName>
</protein>
<reference evidence="11 12" key="2">
    <citation type="submission" date="2019-01" db="EMBL/GenBank/DDBJ databases">
        <title>The decoding of complex shrimp genome reveals the adaptation for benthos swimmer, frequently molting mechanism and breeding impact on genome.</title>
        <authorList>
            <person name="Sun Y."/>
            <person name="Gao Y."/>
            <person name="Yu Y."/>
        </authorList>
    </citation>
    <scope>NUCLEOTIDE SEQUENCE [LARGE SCALE GENOMIC DNA]</scope>
    <source>
        <tissue evidence="11">Muscle</tissue>
    </source>
</reference>
<comment type="subcellular location">
    <subcellularLocation>
        <location evidence="9">Mitochondrion</location>
    </subcellularLocation>
    <subcellularLocation>
        <location evidence="9">Membrane</location>
        <topology evidence="9">Multi-pass membrane protein</topology>
    </subcellularLocation>
</comment>
<dbReference type="SUPFAM" id="SSF51905">
    <property type="entry name" value="FAD/NAD(P)-binding domain"/>
    <property type="match status" value="1"/>
</dbReference>
<evidence type="ECO:0000256" key="8">
    <source>
        <dbReference type="ARBA" id="ARBA00047818"/>
    </source>
</evidence>
<comment type="catalytic activity">
    <reaction evidence="8 9">
        <text>L-kynurenine + NADPH + O2 + H(+) = 3-hydroxy-L-kynurenine + NADP(+) + H2O</text>
        <dbReference type="Rhea" id="RHEA:20545"/>
        <dbReference type="ChEBI" id="CHEBI:15377"/>
        <dbReference type="ChEBI" id="CHEBI:15378"/>
        <dbReference type="ChEBI" id="CHEBI:15379"/>
        <dbReference type="ChEBI" id="CHEBI:57783"/>
        <dbReference type="ChEBI" id="CHEBI:57959"/>
        <dbReference type="ChEBI" id="CHEBI:58125"/>
        <dbReference type="ChEBI" id="CHEBI:58349"/>
        <dbReference type="EC" id="1.14.13.9"/>
    </reaction>
</comment>
<dbReference type="EC" id="1.14.13.9" evidence="9"/>
<proteinExistence type="inferred from homology"/>